<keyword evidence="2" id="KW-0677">Repeat</keyword>
<protein>
    <recommendedName>
        <fullName evidence="7">C2H2-type domain-containing protein</fullName>
    </recommendedName>
</protein>
<reference evidence="8 9" key="1">
    <citation type="submission" date="2023-11" db="EMBL/GenBank/DDBJ databases">
        <title>Halocaridina rubra genome assembly.</title>
        <authorList>
            <person name="Smith C."/>
        </authorList>
    </citation>
    <scope>NUCLEOTIDE SEQUENCE [LARGE SCALE GENOMIC DNA]</scope>
    <source>
        <strain evidence="8">EP-1</strain>
        <tissue evidence="8">Whole</tissue>
    </source>
</reference>
<comment type="caution">
    <text evidence="8">The sequence shown here is derived from an EMBL/GenBank/DDBJ whole genome shotgun (WGS) entry which is preliminary data.</text>
</comment>
<feature type="domain" description="C2H2-type" evidence="7">
    <location>
        <begin position="49"/>
        <end position="77"/>
    </location>
</feature>
<feature type="compositionally biased region" description="Pro residues" evidence="6">
    <location>
        <begin position="78"/>
        <end position="91"/>
    </location>
</feature>
<organism evidence="8 9">
    <name type="scientific">Halocaridina rubra</name>
    <name type="common">Hawaiian red shrimp</name>
    <dbReference type="NCBI Taxonomy" id="373956"/>
    <lineage>
        <taxon>Eukaryota</taxon>
        <taxon>Metazoa</taxon>
        <taxon>Ecdysozoa</taxon>
        <taxon>Arthropoda</taxon>
        <taxon>Crustacea</taxon>
        <taxon>Multicrustacea</taxon>
        <taxon>Malacostraca</taxon>
        <taxon>Eumalacostraca</taxon>
        <taxon>Eucarida</taxon>
        <taxon>Decapoda</taxon>
        <taxon>Pleocyemata</taxon>
        <taxon>Caridea</taxon>
        <taxon>Atyoidea</taxon>
        <taxon>Atyidae</taxon>
        <taxon>Halocaridina</taxon>
    </lineage>
</organism>
<evidence type="ECO:0000256" key="2">
    <source>
        <dbReference type="ARBA" id="ARBA00022737"/>
    </source>
</evidence>
<feature type="domain" description="C2H2-type" evidence="7">
    <location>
        <begin position="17"/>
        <end position="48"/>
    </location>
</feature>
<evidence type="ECO:0000256" key="4">
    <source>
        <dbReference type="ARBA" id="ARBA00022833"/>
    </source>
</evidence>
<dbReference type="Proteomes" id="UP001381693">
    <property type="component" value="Unassembled WGS sequence"/>
</dbReference>
<evidence type="ECO:0000256" key="3">
    <source>
        <dbReference type="ARBA" id="ARBA00022771"/>
    </source>
</evidence>
<evidence type="ECO:0000313" key="8">
    <source>
        <dbReference type="EMBL" id="KAK7065658.1"/>
    </source>
</evidence>
<dbReference type="InterPro" id="IPR013087">
    <property type="entry name" value="Znf_C2H2_type"/>
</dbReference>
<keyword evidence="4" id="KW-0862">Zinc</keyword>
<dbReference type="PROSITE" id="PS00028">
    <property type="entry name" value="ZINC_FINGER_C2H2_1"/>
    <property type="match status" value="1"/>
</dbReference>
<evidence type="ECO:0000259" key="7">
    <source>
        <dbReference type="PROSITE" id="PS50157"/>
    </source>
</evidence>
<feature type="region of interest" description="Disordered" evidence="6">
    <location>
        <begin position="70"/>
        <end position="91"/>
    </location>
</feature>
<dbReference type="EMBL" id="JAXCGZ010020208">
    <property type="protein sequence ID" value="KAK7065658.1"/>
    <property type="molecule type" value="Genomic_DNA"/>
</dbReference>
<feature type="non-terminal residue" evidence="8">
    <location>
        <position position="1"/>
    </location>
</feature>
<dbReference type="AlphaFoldDB" id="A0AAN8WP76"/>
<dbReference type="GO" id="GO:0000977">
    <property type="term" value="F:RNA polymerase II transcription regulatory region sequence-specific DNA binding"/>
    <property type="evidence" value="ECO:0007669"/>
    <property type="project" value="TreeGrafter"/>
</dbReference>
<dbReference type="GO" id="GO:0005634">
    <property type="term" value="C:nucleus"/>
    <property type="evidence" value="ECO:0007669"/>
    <property type="project" value="TreeGrafter"/>
</dbReference>
<dbReference type="PANTHER" id="PTHR24409:SF295">
    <property type="entry name" value="AZ2-RELATED"/>
    <property type="match status" value="1"/>
</dbReference>
<accession>A0AAN8WP76</accession>
<dbReference type="InterPro" id="IPR036236">
    <property type="entry name" value="Znf_C2H2_sf"/>
</dbReference>
<keyword evidence="1" id="KW-0479">Metal-binding</keyword>
<dbReference type="GO" id="GO:0000981">
    <property type="term" value="F:DNA-binding transcription factor activity, RNA polymerase II-specific"/>
    <property type="evidence" value="ECO:0007669"/>
    <property type="project" value="TreeGrafter"/>
</dbReference>
<evidence type="ECO:0000256" key="5">
    <source>
        <dbReference type="PROSITE-ProRule" id="PRU00042"/>
    </source>
</evidence>
<evidence type="ECO:0000256" key="6">
    <source>
        <dbReference type="SAM" id="MobiDB-lite"/>
    </source>
</evidence>
<dbReference type="FunFam" id="3.30.160.60:FF:000100">
    <property type="entry name" value="Zinc finger 45-like"/>
    <property type="match status" value="1"/>
</dbReference>
<evidence type="ECO:0000313" key="9">
    <source>
        <dbReference type="Proteomes" id="UP001381693"/>
    </source>
</evidence>
<sequence length="91" mass="10445">ESTMDLRNLLACLDWDRRCRVCGKQFQPSPSWKQKLTRHIMTHSGEKPFSCAYCPHRCSRKDSLKIHMTRMHRGAQADPPPPSSTPPSDIP</sequence>
<dbReference type="SMART" id="SM00355">
    <property type="entry name" value="ZnF_C2H2"/>
    <property type="match status" value="2"/>
</dbReference>
<dbReference type="Gene3D" id="3.30.160.60">
    <property type="entry name" value="Classic Zinc Finger"/>
    <property type="match status" value="2"/>
</dbReference>
<keyword evidence="3 5" id="KW-0863">Zinc-finger</keyword>
<evidence type="ECO:0000256" key="1">
    <source>
        <dbReference type="ARBA" id="ARBA00022723"/>
    </source>
</evidence>
<name>A0AAN8WP76_HALRR</name>
<dbReference type="SUPFAM" id="SSF57667">
    <property type="entry name" value="beta-beta-alpha zinc fingers"/>
    <property type="match status" value="1"/>
</dbReference>
<keyword evidence="9" id="KW-1185">Reference proteome</keyword>
<dbReference type="PANTHER" id="PTHR24409">
    <property type="entry name" value="ZINC FINGER PROTEIN 142"/>
    <property type="match status" value="1"/>
</dbReference>
<gene>
    <name evidence="8" type="ORF">SK128_018496</name>
</gene>
<dbReference type="GO" id="GO:0008270">
    <property type="term" value="F:zinc ion binding"/>
    <property type="evidence" value="ECO:0007669"/>
    <property type="project" value="UniProtKB-KW"/>
</dbReference>
<proteinExistence type="predicted"/>
<dbReference type="PROSITE" id="PS50157">
    <property type="entry name" value="ZINC_FINGER_C2H2_2"/>
    <property type="match status" value="2"/>
</dbReference>